<sequence length="149" mass="16542">MENVKKINEQLTVSGQVTPEQLQQAAQEGFSSILNLRSPDEKGYWHQEEEEAKALGLNYINIPVKVDNLTEEQTTEILKQIDELPKPALIHCASAMRAGAMALMNVATRQGMTPEQAFGKAGEIGFDCSANPKMKEFFEQYVSKHSKAS</sequence>
<dbReference type="SUPFAM" id="SSF52799">
    <property type="entry name" value="(Phosphotyrosine protein) phosphatases II"/>
    <property type="match status" value="1"/>
</dbReference>
<name>A0A3S0XM22_CHLFR</name>
<dbReference type="Proteomes" id="UP000268857">
    <property type="component" value="Unassembled WGS sequence"/>
</dbReference>
<evidence type="ECO:0000313" key="2">
    <source>
        <dbReference type="EMBL" id="RUR72509.1"/>
    </source>
</evidence>
<dbReference type="RefSeq" id="WP_016877254.1">
    <property type="nucleotide sequence ID" value="NZ_AJLN01000055.1"/>
</dbReference>
<dbReference type="Pfam" id="PF04273">
    <property type="entry name" value="BLH_phosphatase"/>
    <property type="match status" value="1"/>
</dbReference>
<dbReference type="InterPro" id="IPR005939">
    <property type="entry name" value="BLH_phosphatase-like"/>
</dbReference>
<keyword evidence="3" id="KW-1185">Reference proteome</keyword>
<dbReference type="CDD" id="cd14503">
    <property type="entry name" value="PTP-bact"/>
    <property type="match status" value="1"/>
</dbReference>
<gene>
    <name evidence="2" type="ORF">PCC6912_62470</name>
</gene>
<dbReference type="AlphaFoldDB" id="A0A3S0XM22"/>
<dbReference type="OrthoDB" id="531258at2"/>
<dbReference type="STRING" id="211165.GCA_000317285_01654"/>
<protein>
    <recommendedName>
        <fullName evidence="1">Beta-lactamase hydrolase-like protein phosphatase-like domain-containing protein</fullName>
    </recommendedName>
</protein>
<proteinExistence type="predicted"/>
<comment type="caution">
    <text evidence="2">The sequence shown here is derived from an EMBL/GenBank/DDBJ whole genome shotgun (WGS) entry which is preliminary data.</text>
</comment>
<evidence type="ECO:0000313" key="3">
    <source>
        <dbReference type="Proteomes" id="UP000268857"/>
    </source>
</evidence>
<dbReference type="GO" id="GO:0016787">
    <property type="term" value="F:hydrolase activity"/>
    <property type="evidence" value="ECO:0007669"/>
    <property type="project" value="InterPro"/>
</dbReference>
<dbReference type="EMBL" id="RSCJ01000047">
    <property type="protein sequence ID" value="RUR72509.1"/>
    <property type="molecule type" value="Genomic_DNA"/>
</dbReference>
<reference evidence="2 3" key="1">
    <citation type="journal article" date="2019" name="Genome Biol. Evol.">
        <title>Day and night: Metabolic profiles and evolutionary relationships of six axenic non-marine cyanobacteria.</title>
        <authorList>
            <person name="Will S.E."/>
            <person name="Henke P."/>
            <person name="Boedeker C."/>
            <person name="Huang S."/>
            <person name="Brinkmann H."/>
            <person name="Rohde M."/>
            <person name="Jarek M."/>
            <person name="Friedl T."/>
            <person name="Seufert S."/>
            <person name="Schumacher M."/>
            <person name="Overmann J."/>
            <person name="Neumann-Schaal M."/>
            <person name="Petersen J."/>
        </authorList>
    </citation>
    <scope>NUCLEOTIDE SEQUENCE [LARGE SCALE GENOMIC DNA]</scope>
    <source>
        <strain evidence="2 3">PCC 6912</strain>
    </source>
</reference>
<evidence type="ECO:0000259" key="1">
    <source>
        <dbReference type="Pfam" id="PF04273"/>
    </source>
</evidence>
<feature type="domain" description="Beta-lactamase hydrolase-like protein phosphatase-like" evidence="1">
    <location>
        <begin position="5"/>
        <end position="100"/>
    </location>
</feature>
<dbReference type="InterPro" id="IPR029021">
    <property type="entry name" value="Prot-tyrosine_phosphatase-like"/>
</dbReference>
<accession>A0A3S0XM22</accession>
<dbReference type="Gene3D" id="3.90.190.10">
    <property type="entry name" value="Protein tyrosine phosphatase superfamily"/>
    <property type="match status" value="1"/>
</dbReference>
<organism evidence="2 3">
    <name type="scientific">Chlorogloeopsis fritschii PCC 6912</name>
    <dbReference type="NCBI Taxonomy" id="211165"/>
    <lineage>
        <taxon>Bacteria</taxon>
        <taxon>Bacillati</taxon>
        <taxon>Cyanobacteriota</taxon>
        <taxon>Cyanophyceae</taxon>
        <taxon>Nostocales</taxon>
        <taxon>Chlorogloeopsidaceae</taxon>
        <taxon>Chlorogloeopsis</taxon>
    </lineage>
</organism>